<evidence type="ECO:0000256" key="4">
    <source>
        <dbReference type="ARBA" id="ARBA00022989"/>
    </source>
</evidence>
<gene>
    <name evidence="7" type="ordered locus">Theam_1801</name>
</gene>
<comment type="subcellular location">
    <subcellularLocation>
        <location evidence="1">Membrane</location>
        <topology evidence="1">Single-pass membrane protein</topology>
    </subcellularLocation>
</comment>
<dbReference type="Pfam" id="PF22434">
    <property type="entry name" value="PilW_C"/>
    <property type="match status" value="1"/>
</dbReference>
<dbReference type="Pfam" id="PF07963">
    <property type="entry name" value="N_methyl"/>
    <property type="match status" value="1"/>
</dbReference>
<evidence type="ECO:0000313" key="8">
    <source>
        <dbReference type="Proteomes" id="UP000006362"/>
    </source>
</evidence>
<evidence type="ECO:0000256" key="6">
    <source>
        <dbReference type="SAM" id="Phobius"/>
    </source>
</evidence>
<evidence type="ECO:0000256" key="1">
    <source>
        <dbReference type="ARBA" id="ARBA00004167"/>
    </source>
</evidence>
<sequence length="173" mass="19274">MKRKGLRASRKAFSLVELMVVVAVISILALGLYIYYGGSTDKARVAKTVEFANNLKRAMSAYYADTGYYPSKTQQLWTNAVGAPGWNGPYVEPPNNNVSLNYWPHTPWSGTGWIACTWGSNVQLVINGASKDFCYKLDRAVDDGNLSAGNVRWDSSVNRCRYFLIRGTNVRCK</sequence>
<dbReference type="AlphaFoldDB" id="E8T6T4"/>
<keyword evidence="8" id="KW-1185">Reference proteome</keyword>
<protein>
    <submittedName>
        <fullName evidence="7">Uncharacterized protein</fullName>
    </submittedName>
</protein>
<dbReference type="Proteomes" id="UP000006362">
    <property type="component" value="Plasmid pTHEAM01"/>
</dbReference>
<dbReference type="eggNOG" id="COG2165">
    <property type="taxonomic scope" value="Bacteria"/>
</dbReference>
<keyword evidence="3 6" id="KW-0812">Transmembrane</keyword>
<dbReference type="HOGENOM" id="CLU_1546833_0_0_0"/>
<dbReference type="PANTHER" id="PTHR30093:SF44">
    <property type="entry name" value="TYPE II SECRETION SYSTEM CORE PROTEIN G"/>
    <property type="match status" value="1"/>
</dbReference>
<name>E8T6T4_THEA1</name>
<evidence type="ECO:0000256" key="3">
    <source>
        <dbReference type="ARBA" id="ARBA00022692"/>
    </source>
</evidence>
<dbReference type="InterPro" id="IPR012902">
    <property type="entry name" value="N_methyl_site"/>
</dbReference>
<keyword evidence="5 6" id="KW-0472">Membrane</keyword>
<dbReference type="GO" id="GO:0016020">
    <property type="term" value="C:membrane"/>
    <property type="evidence" value="ECO:0007669"/>
    <property type="project" value="UniProtKB-SubCell"/>
</dbReference>
<dbReference type="OrthoDB" id="194546at2"/>
<dbReference type="PANTHER" id="PTHR30093">
    <property type="entry name" value="GENERAL SECRETION PATHWAY PROTEIN G"/>
    <property type="match status" value="1"/>
</dbReference>
<proteinExistence type="predicted"/>
<dbReference type="Gene3D" id="3.30.700.10">
    <property type="entry name" value="Glycoprotein, Type 4 Pilin"/>
    <property type="match status" value="1"/>
</dbReference>
<dbReference type="KEGG" id="tam:Theam_1801"/>
<reference evidence="7" key="1">
    <citation type="submission" date="2011-01" db="EMBL/GenBank/DDBJ databases">
        <title>Complete sequence of plasmid of Thermovibrio ammonificans HB-1.</title>
        <authorList>
            <consortium name="US DOE Joint Genome Institute"/>
            <person name="Lucas S."/>
            <person name="Copeland A."/>
            <person name="Lapidus A."/>
            <person name="Cheng J.-F."/>
            <person name="Goodwin L."/>
            <person name="Pitluck S."/>
            <person name="Davenport K."/>
            <person name="Detter J.C."/>
            <person name="Han C."/>
            <person name="Tapia R."/>
            <person name="Land M."/>
            <person name="Hauser L."/>
            <person name="Kyrpides N."/>
            <person name="Ivanova N."/>
            <person name="Ovchinnikova G."/>
            <person name="Vetriani C."/>
            <person name="Woyke T."/>
        </authorList>
    </citation>
    <scope>NUCLEOTIDE SEQUENCE [LARGE SCALE GENOMIC DNA]</scope>
    <source>
        <strain evidence="7">HB-1</strain>
        <plasmid evidence="7">pTHEAM01</plasmid>
    </source>
</reference>
<feature type="transmembrane region" description="Helical" evidence="6">
    <location>
        <begin position="12"/>
        <end position="36"/>
    </location>
</feature>
<evidence type="ECO:0000256" key="2">
    <source>
        <dbReference type="ARBA" id="ARBA00022481"/>
    </source>
</evidence>
<evidence type="ECO:0000313" key="7">
    <source>
        <dbReference type="EMBL" id="ADU97757.1"/>
    </source>
</evidence>
<dbReference type="RefSeq" id="WP_013524961.1">
    <property type="nucleotide sequence ID" value="NC_014917.1"/>
</dbReference>
<dbReference type="NCBIfam" id="TIGR02532">
    <property type="entry name" value="IV_pilin_GFxxxE"/>
    <property type="match status" value="1"/>
</dbReference>
<organism evidence="7 8">
    <name type="scientific">Thermovibrio ammonificans (strain DSM 15698 / JCM 12110 / HB-1)</name>
    <dbReference type="NCBI Taxonomy" id="648996"/>
    <lineage>
        <taxon>Bacteria</taxon>
        <taxon>Pseudomonadati</taxon>
        <taxon>Aquificota</taxon>
        <taxon>Aquificia</taxon>
        <taxon>Desulfurobacteriales</taxon>
        <taxon>Desulfurobacteriaceae</taxon>
        <taxon>Thermovibrio</taxon>
    </lineage>
</organism>
<evidence type="ECO:0000256" key="5">
    <source>
        <dbReference type="ARBA" id="ARBA00023136"/>
    </source>
</evidence>
<dbReference type="InterPro" id="IPR045584">
    <property type="entry name" value="Pilin-like"/>
</dbReference>
<accession>E8T6T4</accession>
<keyword evidence="7" id="KW-0614">Plasmid</keyword>
<geneLocation type="plasmid" evidence="7 8">
    <name>pTHEAM01</name>
</geneLocation>
<keyword evidence="2" id="KW-0488">Methylation</keyword>
<keyword evidence="4 6" id="KW-1133">Transmembrane helix</keyword>
<dbReference type="EMBL" id="CP002445">
    <property type="protein sequence ID" value="ADU97757.1"/>
    <property type="molecule type" value="Genomic_DNA"/>
</dbReference>
<dbReference type="SUPFAM" id="SSF54523">
    <property type="entry name" value="Pili subunits"/>
    <property type="match status" value="1"/>
</dbReference>